<reference evidence="1 2" key="1">
    <citation type="submission" date="2015-03" db="EMBL/GenBank/DDBJ databases">
        <authorList>
            <consortium name="Pathogen Informatics"/>
        </authorList>
    </citation>
    <scope>NUCLEOTIDE SEQUENCE [LARGE SCALE GENOMIC DNA]</scope>
    <source>
        <strain evidence="1 2">C09601061</strain>
    </source>
</reference>
<sequence length="42" mass="4502">MVTANRVSGRNKVLVVLAGSWYTCSKRHGAREMTSGTESCTG</sequence>
<dbReference type="EMBL" id="CGCX01003695">
    <property type="protein sequence ID" value="CFS23273.1"/>
    <property type="molecule type" value="Genomic_DNA"/>
</dbReference>
<dbReference type="AlphaFoldDB" id="A0A654U7V2"/>
<name>A0A654U7V2_MYCTX</name>
<dbReference type="Proteomes" id="UP000046680">
    <property type="component" value="Unassembled WGS sequence"/>
</dbReference>
<proteinExistence type="predicted"/>
<gene>
    <name evidence="1" type="ORF">ERS007657_04616</name>
</gene>
<accession>A0A654U7V2</accession>
<evidence type="ECO:0000313" key="1">
    <source>
        <dbReference type="EMBL" id="CFS23273.1"/>
    </source>
</evidence>
<organism evidence="1 2">
    <name type="scientific">Mycobacterium tuberculosis</name>
    <dbReference type="NCBI Taxonomy" id="1773"/>
    <lineage>
        <taxon>Bacteria</taxon>
        <taxon>Bacillati</taxon>
        <taxon>Actinomycetota</taxon>
        <taxon>Actinomycetes</taxon>
        <taxon>Mycobacteriales</taxon>
        <taxon>Mycobacteriaceae</taxon>
        <taxon>Mycobacterium</taxon>
        <taxon>Mycobacterium tuberculosis complex</taxon>
    </lineage>
</organism>
<evidence type="ECO:0000313" key="2">
    <source>
        <dbReference type="Proteomes" id="UP000046680"/>
    </source>
</evidence>
<protein>
    <submittedName>
        <fullName evidence="1">Uncharacterized protein</fullName>
    </submittedName>
</protein>